<dbReference type="SFLD" id="SFLDG01082">
    <property type="entry name" value="B12-binding_domain_containing"/>
    <property type="match status" value="1"/>
</dbReference>
<dbReference type="SFLD" id="SFLDS00029">
    <property type="entry name" value="Radical_SAM"/>
    <property type="match status" value="1"/>
</dbReference>
<dbReference type="InterPro" id="IPR006638">
    <property type="entry name" value="Elp3/MiaA/NifB-like_rSAM"/>
</dbReference>
<name>A0ABS6MAM1_9GAMM</name>
<dbReference type="InterPro" id="IPR010723">
    <property type="entry name" value="HemN_C"/>
</dbReference>
<dbReference type="Pfam" id="PF06969">
    <property type="entry name" value="HemN_C"/>
    <property type="match status" value="1"/>
</dbReference>
<organism evidence="4 5">
    <name type="scientific">Marinobacterium weihaiense</name>
    <dbReference type="NCBI Taxonomy" id="2851016"/>
    <lineage>
        <taxon>Bacteria</taxon>
        <taxon>Pseudomonadati</taxon>
        <taxon>Pseudomonadota</taxon>
        <taxon>Gammaproteobacteria</taxon>
        <taxon>Oceanospirillales</taxon>
        <taxon>Oceanospirillaceae</taxon>
        <taxon>Marinobacterium</taxon>
    </lineage>
</organism>
<dbReference type="PANTHER" id="PTHR13932:SF5">
    <property type="entry name" value="RADICAL S-ADENOSYL METHIONINE DOMAIN-CONTAINING PROTEIN 1, MITOCHONDRIAL"/>
    <property type="match status" value="1"/>
</dbReference>
<dbReference type="NCBIfam" id="TIGR00539">
    <property type="entry name" value="hemN_rel"/>
    <property type="match status" value="1"/>
</dbReference>
<evidence type="ECO:0000313" key="4">
    <source>
        <dbReference type="EMBL" id="MBV0933280.1"/>
    </source>
</evidence>
<feature type="domain" description="Radical SAM core" evidence="3">
    <location>
        <begin position="12"/>
        <end position="244"/>
    </location>
</feature>
<dbReference type="SFLD" id="SFLDG01065">
    <property type="entry name" value="anaerobic_coproporphyrinogen-I"/>
    <property type="match status" value="1"/>
</dbReference>
<keyword evidence="2" id="KW-0408">Iron</keyword>
<dbReference type="SFLD" id="SFLDF00288">
    <property type="entry name" value="HemN-like__clustered_with_nucl"/>
    <property type="match status" value="1"/>
</dbReference>
<dbReference type="SFLD" id="SFLDF00562">
    <property type="entry name" value="HemN-like__clustered_with_heat"/>
    <property type="match status" value="1"/>
</dbReference>
<dbReference type="RefSeq" id="WP_217334703.1">
    <property type="nucleotide sequence ID" value="NZ_JAHQZT010000008.1"/>
</dbReference>
<comment type="caution">
    <text evidence="4">The sequence shown here is derived from an EMBL/GenBank/DDBJ whole genome shotgun (WGS) entry which is preliminary data.</text>
</comment>
<evidence type="ECO:0000313" key="5">
    <source>
        <dbReference type="Proteomes" id="UP000755551"/>
    </source>
</evidence>
<evidence type="ECO:0000256" key="1">
    <source>
        <dbReference type="ARBA" id="ARBA00006100"/>
    </source>
</evidence>
<keyword evidence="2" id="KW-0479">Metal-binding</keyword>
<comment type="subcellular location">
    <subcellularLocation>
        <location evidence="2">Cytoplasm</location>
    </subcellularLocation>
</comment>
<dbReference type="PANTHER" id="PTHR13932">
    <property type="entry name" value="COPROPORPHYRINIGEN III OXIDASE"/>
    <property type="match status" value="1"/>
</dbReference>
<keyword evidence="2" id="KW-0004">4Fe-4S</keyword>
<keyword evidence="2" id="KW-0963">Cytoplasm</keyword>
<keyword evidence="2" id="KW-0949">S-adenosyl-L-methionine</keyword>
<dbReference type="Pfam" id="PF04055">
    <property type="entry name" value="Radical_SAM"/>
    <property type="match status" value="1"/>
</dbReference>
<gene>
    <name evidence="4" type="primary">hemW</name>
    <name evidence="4" type="ORF">KTN04_08015</name>
</gene>
<evidence type="ECO:0000256" key="2">
    <source>
        <dbReference type="RuleBase" id="RU364116"/>
    </source>
</evidence>
<dbReference type="PROSITE" id="PS51918">
    <property type="entry name" value="RADICAL_SAM"/>
    <property type="match status" value="1"/>
</dbReference>
<comment type="similarity">
    <text evidence="1">Belongs to the anaerobic coproporphyrinogen-III oxidase family. HemW subfamily.</text>
</comment>
<dbReference type="CDD" id="cd01335">
    <property type="entry name" value="Radical_SAM"/>
    <property type="match status" value="1"/>
</dbReference>
<dbReference type="InterPro" id="IPR034505">
    <property type="entry name" value="Coproporphyrinogen-III_oxidase"/>
</dbReference>
<sequence length="392" mass="43640">MSQATIDLPPATGPLPPLSLYVHIPWCVRKCPYCDFNSHAAPEQLPEAAYVDALLQDLDTDLPLAAGRPLQSIFIGGGTPSLFSAEAINRLLQGIRQRVPLVKGAEITLEANPGTFEQARFEGYRAAGINRLSIGVQSFNAEHLQRLGRIHNPDEALRAAEAAVALFPRVNLDLMHGLPGQSIDQALDDLKQALAFNSGHLSWYQLTIEPNTEFHARPPQLPVDESLWAIQEQGQVLLAQRGYDQYEISAYSRPGQQARHNLNYWQFGDYLGIGAGAHGKLSHLDDQGRLQIERRHKQRQPKGYLDPSRRLAGVQPVPVEERAFEFMMNALRLTCGTPLDLFSQRTGVSVDFVQHLLDQARQKGLLTNDRTRLAPTLQGRLFLNDLLALFLD</sequence>
<comment type="function">
    <text evidence="2">Probably acts as a heme chaperone, transferring heme to an unknown acceptor. Binds one molecule of heme per monomer, possibly covalently. Binds 1 [4Fe-4S] cluster. The cluster is coordinated with 3 cysteines and an exchangeable S-adenosyl-L-methionine.</text>
</comment>
<dbReference type="SMART" id="SM00729">
    <property type="entry name" value="Elp3"/>
    <property type="match status" value="1"/>
</dbReference>
<dbReference type="EMBL" id="JAHQZT010000008">
    <property type="protein sequence ID" value="MBV0933280.1"/>
    <property type="molecule type" value="Genomic_DNA"/>
</dbReference>
<keyword evidence="2" id="KW-0411">Iron-sulfur</keyword>
<keyword evidence="2" id="KW-0349">Heme</keyword>
<keyword evidence="2" id="KW-0143">Chaperone</keyword>
<accession>A0ABS6MAM1</accession>
<proteinExistence type="inferred from homology"/>
<protein>
    <recommendedName>
        <fullName evidence="2">Heme chaperone HemW</fullName>
    </recommendedName>
</protein>
<keyword evidence="5" id="KW-1185">Reference proteome</keyword>
<reference evidence="4 5" key="1">
    <citation type="submission" date="2021-06" db="EMBL/GenBank/DDBJ databases">
        <title>Bacterium isolated from marine sediment.</title>
        <authorList>
            <person name="Zhu K.-L."/>
            <person name="Du Z.-J."/>
            <person name="Liang Q.-Y."/>
        </authorList>
    </citation>
    <scope>NUCLEOTIDE SEQUENCE [LARGE SCALE GENOMIC DNA]</scope>
    <source>
        <strain evidence="4 5">A346</strain>
    </source>
</reference>
<dbReference type="Proteomes" id="UP000755551">
    <property type="component" value="Unassembled WGS sequence"/>
</dbReference>
<evidence type="ECO:0000259" key="3">
    <source>
        <dbReference type="PROSITE" id="PS51918"/>
    </source>
</evidence>
<dbReference type="InterPro" id="IPR004559">
    <property type="entry name" value="HemW-like"/>
</dbReference>
<dbReference type="InterPro" id="IPR007197">
    <property type="entry name" value="rSAM"/>
</dbReference>